<keyword evidence="1" id="KW-0472">Membrane</keyword>
<keyword evidence="3" id="KW-1185">Reference proteome</keyword>
<feature type="transmembrane region" description="Helical" evidence="1">
    <location>
        <begin position="229"/>
        <end position="250"/>
    </location>
</feature>
<dbReference type="RefSeq" id="WP_213349971.1">
    <property type="nucleotide sequence ID" value="NZ_JAEDAM010000102.1"/>
</dbReference>
<organism evidence="2 3">
    <name type="scientific">Candidatus Vampirococcus lugosii</name>
    <dbReference type="NCBI Taxonomy" id="2789015"/>
    <lineage>
        <taxon>Bacteria</taxon>
        <taxon>Candidatus Absconditibacteriota</taxon>
        <taxon>Vampirococcus</taxon>
    </lineage>
</organism>
<proteinExistence type="predicted"/>
<reference evidence="2 3" key="1">
    <citation type="journal article" date="2021" name="Nat. Commun.">
        <title>Reductive evolution and unique predatory mode in the CPR bacterium Vampirococcus lugosii.</title>
        <authorList>
            <person name="Moreira D."/>
            <person name="Zivanovic Y."/>
            <person name="Lopez-Archilla A.I."/>
            <person name="Iniesto M."/>
            <person name="Lopez-Garcia P."/>
        </authorList>
    </citation>
    <scope>NUCLEOTIDE SEQUENCE [LARGE SCALE GENOMIC DNA]</scope>
    <source>
        <strain evidence="2">Chiprana</strain>
    </source>
</reference>
<sequence length="331" mass="37873">MNGLFIIFGILIIALIYWFRKSITSITLKFIILFVISILGGIFSASLLLYSIDILQIQTNVYYSSIFGPFFEELVKFIIVFLIFSVLKNNFSGYRWIATVGILVGLGFGIYENIIYLYSGIDDLGVLFYRSIFIGGIALHPLTSGIFGYMIGISSGIDKIMPKIFKNEKKKFKGIGGIFLMFEEFYYKTKNFFFIILKTIKEILFIDTTIKHIILKSNKTTYGHSPSEIIYEALFLGIWLHILYNSIINYITETNIIILIVNIIIVIILLELFVAIFQSRFFGNMIGAIISLSFVINYYTQAELLLFLSLLCIISVLIIFSWEVNKGINNI</sequence>
<accession>A0ABS5QMY9</accession>
<feature type="transmembrane region" description="Helical" evidence="1">
    <location>
        <begin position="127"/>
        <end position="151"/>
    </location>
</feature>
<evidence type="ECO:0000313" key="3">
    <source>
        <dbReference type="Proteomes" id="UP000680365"/>
    </source>
</evidence>
<evidence type="ECO:0000313" key="2">
    <source>
        <dbReference type="EMBL" id="MBS8122548.1"/>
    </source>
</evidence>
<dbReference type="Proteomes" id="UP000680365">
    <property type="component" value="Unassembled WGS sequence"/>
</dbReference>
<comment type="caution">
    <text evidence="2">The sequence shown here is derived from an EMBL/GenBank/DDBJ whole genome shotgun (WGS) entry which is preliminary data.</text>
</comment>
<feature type="transmembrane region" description="Helical" evidence="1">
    <location>
        <begin position="281"/>
        <end position="299"/>
    </location>
</feature>
<feature type="transmembrane region" description="Helical" evidence="1">
    <location>
        <begin position="62"/>
        <end position="84"/>
    </location>
</feature>
<gene>
    <name evidence="2" type="ORF">VAMP_178845n351</name>
</gene>
<name>A0ABS5QMY9_9BACT</name>
<dbReference type="Pfam" id="PF13367">
    <property type="entry name" value="PrsW-protease"/>
    <property type="match status" value="1"/>
</dbReference>
<feature type="transmembrane region" description="Helical" evidence="1">
    <location>
        <begin position="96"/>
        <end position="121"/>
    </location>
</feature>
<feature type="transmembrane region" description="Helical" evidence="1">
    <location>
        <begin position="256"/>
        <end position="274"/>
    </location>
</feature>
<keyword evidence="1" id="KW-1133">Transmembrane helix</keyword>
<feature type="transmembrane region" description="Helical" evidence="1">
    <location>
        <begin position="30"/>
        <end position="50"/>
    </location>
</feature>
<feature type="transmembrane region" description="Helical" evidence="1">
    <location>
        <begin position="6"/>
        <end position="23"/>
    </location>
</feature>
<dbReference type="InterPro" id="IPR026898">
    <property type="entry name" value="PrsW"/>
</dbReference>
<feature type="transmembrane region" description="Helical" evidence="1">
    <location>
        <begin position="305"/>
        <end position="324"/>
    </location>
</feature>
<evidence type="ECO:0000256" key="1">
    <source>
        <dbReference type="SAM" id="Phobius"/>
    </source>
</evidence>
<dbReference type="EMBL" id="JAEDAM010000102">
    <property type="protein sequence ID" value="MBS8122548.1"/>
    <property type="molecule type" value="Genomic_DNA"/>
</dbReference>
<protein>
    <submittedName>
        <fullName evidence="2">Uncharacterized protein</fullName>
    </submittedName>
</protein>
<keyword evidence="1" id="KW-0812">Transmembrane</keyword>